<dbReference type="PANTHER" id="PTHR38445:SF10">
    <property type="entry name" value="GNTR-FAMILY TRANSCRIPTIONAL REGULATOR"/>
    <property type="match status" value="1"/>
</dbReference>
<dbReference type="Proteomes" id="UP001596233">
    <property type="component" value="Unassembled WGS sequence"/>
</dbReference>
<dbReference type="PROSITE" id="PS50949">
    <property type="entry name" value="HTH_GNTR"/>
    <property type="match status" value="1"/>
</dbReference>
<evidence type="ECO:0000313" key="6">
    <source>
        <dbReference type="Proteomes" id="UP001596233"/>
    </source>
</evidence>
<sequence length="121" mass="13742">MNITLDGDKPIFQQIKEQIEDAIIDGYLMAEERIPSINEFAKQYQINPATANKGVNELVDRGIIYKKRGVGMFVSPDAKAILIEERKQTFESSYLNPLISEAARLGITLEELIEMIGRKKR</sequence>
<keyword evidence="3" id="KW-0804">Transcription</keyword>
<keyword evidence="2" id="KW-0238">DNA-binding</keyword>
<evidence type="ECO:0000256" key="2">
    <source>
        <dbReference type="ARBA" id="ARBA00023125"/>
    </source>
</evidence>
<dbReference type="Pfam" id="PF00392">
    <property type="entry name" value="GntR"/>
    <property type="match status" value="1"/>
</dbReference>
<comment type="caution">
    <text evidence="5">The sequence shown here is derived from an EMBL/GenBank/DDBJ whole genome shotgun (WGS) entry which is preliminary data.</text>
</comment>
<keyword evidence="1" id="KW-0805">Transcription regulation</keyword>
<dbReference type="CDD" id="cd07377">
    <property type="entry name" value="WHTH_GntR"/>
    <property type="match status" value="1"/>
</dbReference>
<evidence type="ECO:0000256" key="3">
    <source>
        <dbReference type="ARBA" id="ARBA00023163"/>
    </source>
</evidence>
<protein>
    <submittedName>
        <fullName evidence="5">GntR family transcriptional regulator</fullName>
    </submittedName>
</protein>
<gene>
    <name evidence="5" type="ORF">ACFP56_09625</name>
</gene>
<evidence type="ECO:0000259" key="4">
    <source>
        <dbReference type="PROSITE" id="PS50949"/>
    </source>
</evidence>
<proteinExistence type="predicted"/>
<name>A0ABW1V4U9_9BACL</name>
<accession>A0ABW1V4U9</accession>
<reference evidence="6" key="1">
    <citation type="journal article" date="2019" name="Int. J. Syst. Evol. Microbiol.">
        <title>The Global Catalogue of Microorganisms (GCM) 10K type strain sequencing project: providing services to taxonomists for standard genome sequencing and annotation.</title>
        <authorList>
            <consortium name="The Broad Institute Genomics Platform"/>
            <consortium name="The Broad Institute Genome Sequencing Center for Infectious Disease"/>
            <person name="Wu L."/>
            <person name="Ma J."/>
        </authorList>
    </citation>
    <scope>NUCLEOTIDE SEQUENCE [LARGE SCALE GENOMIC DNA]</scope>
    <source>
        <strain evidence="6">PCU 280</strain>
    </source>
</reference>
<dbReference type="InterPro" id="IPR000524">
    <property type="entry name" value="Tscrpt_reg_HTH_GntR"/>
</dbReference>
<dbReference type="RefSeq" id="WP_379233776.1">
    <property type="nucleotide sequence ID" value="NZ_JBHSTE010000003.1"/>
</dbReference>
<dbReference type="SUPFAM" id="SSF46785">
    <property type="entry name" value="Winged helix' DNA-binding domain"/>
    <property type="match status" value="1"/>
</dbReference>
<keyword evidence="6" id="KW-1185">Reference proteome</keyword>
<dbReference type="Gene3D" id="1.10.10.10">
    <property type="entry name" value="Winged helix-like DNA-binding domain superfamily/Winged helix DNA-binding domain"/>
    <property type="match status" value="1"/>
</dbReference>
<dbReference type="InterPro" id="IPR036390">
    <property type="entry name" value="WH_DNA-bd_sf"/>
</dbReference>
<feature type="domain" description="HTH gntR-type" evidence="4">
    <location>
        <begin position="9"/>
        <end position="77"/>
    </location>
</feature>
<dbReference type="InterPro" id="IPR036388">
    <property type="entry name" value="WH-like_DNA-bd_sf"/>
</dbReference>
<evidence type="ECO:0000313" key="5">
    <source>
        <dbReference type="EMBL" id="MFC6332881.1"/>
    </source>
</evidence>
<dbReference type="SMART" id="SM00345">
    <property type="entry name" value="HTH_GNTR"/>
    <property type="match status" value="1"/>
</dbReference>
<dbReference type="PANTHER" id="PTHR38445">
    <property type="entry name" value="HTH-TYPE TRANSCRIPTIONAL REPRESSOR YTRA"/>
    <property type="match status" value="1"/>
</dbReference>
<evidence type="ECO:0000256" key="1">
    <source>
        <dbReference type="ARBA" id="ARBA00023015"/>
    </source>
</evidence>
<dbReference type="EMBL" id="JBHSTE010000003">
    <property type="protein sequence ID" value="MFC6332881.1"/>
    <property type="molecule type" value="Genomic_DNA"/>
</dbReference>
<organism evidence="5 6">
    <name type="scientific">Paenibacillus septentrionalis</name>
    <dbReference type="NCBI Taxonomy" id="429342"/>
    <lineage>
        <taxon>Bacteria</taxon>
        <taxon>Bacillati</taxon>
        <taxon>Bacillota</taxon>
        <taxon>Bacilli</taxon>
        <taxon>Bacillales</taxon>
        <taxon>Paenibacillaceae</taxon>
        <taxon>Paenibacillus</taxon>
    </lineage>
</organism>